<accession>A0ABV3GD36</accession>
<evidence type="ECO:0000313" key="2">
    <source>
        <dbReference type="Proteomes" id="UP001551675"/>
    </source>
</evidence>
<evidence type="ECO:0000313" key="1">
    <source>
        <dbReference type="EMBL" id="MEV0969487.1"/>
    </source>
</evidence>
<keyword evidence="2" id="KW-1185">Reference proteome</keyword>
<sequence>MRMSAQMDGDFVVFLIGMRINRFRSLRKWLPVARAMGPMVKELRADPALGMLHFESFFNGRTTIMVQYWRSTDHLMAYAKDREANHWPAWKRFFREAYASEAVGVWHETYTVSGYETVYVNMPEFGLGRAGELVPTTKVGDRSAERLAAARRDR</sequence>
<dbReference type="Pfam" id="PF13826">
    <property type="entry name" value="Monooxy_af470-like"/>
    <property type="match status" value="1"/>
</dbReference>
<dbReference type="RefSeq" id="WP_061257697.1">
    <property type="nucleotide sequence ID" value="NZ_JBFALK010000005.1"/>
</dbReference>
<proteinExistence type="predicted"/>
<protein>
    <submittedName>
        <fullName evidence="1">DUF4188 domain-containing protein</fullName>
    </submittedName>
</protein>
<organism evidence="1 2">
    <name type="scientific">Microtetraspora glauca</name>
    <dbReference type="NCBI Taxonomy" id="1996"/>
    <lineage>
        <taxon>Bacteria</taxon>
        <taxon>Bacillati</taxon>
        <taxon>Actinomycetota</taxon>
        <taxon>Actinomycetes</taxon>
        <taxon>Streptosporangiales</taxon>
        <taxon>Streptosporangiaceae</taxon>
        <taxon>Microtetraspora</taxon>
    </lineage>
</organism>
<dbReference type="InterPro" id="IPR025444">
    <property type="entry name" value="Monooxy_af470"/>
</dbReference>
<name>A0ABV3GD36_MICGL</name>
<reference evidence="1 2" key="1">
    <citation type="submission" date="2024-06" db="EMBL/GenBank/DDBJ databases">
        <title>The Natural Products Discovery Center: Release of the First 8490 Sequenced Strains for Exploring Actinobacteria Biosynthetic Diversity.</title>
        <authorList>
            <person name="Kalkreuter E."/>
            <person name="Kautsar S.A."/>
            <person name="Yang D."/>
            <person name="Bader C.D."/>
            <person name="Teijaro C.N."/>
            <person name="Fluegel L."/>
            <person name="Davis C.M."/>
            <person name="Simpson J.R."/>
            <person name="Lauterbach L."/>
            <person name="Steele A.D."/>
            <person name="Gui C."/>
            <person name="Meng S."/>
            <person name="Li G."/>
            <person name="Viehrig K."/>
            <person name="Ye F."/>
            <person name="Su P."/>
            <person name="Kiefer A.F."/>
            <person name="Nichols A."/>
            <person name="Cepeda A.J."/>
            <person name="Yan W."/>
            <person name="Fan B."/>
            <person name="Jiang Y."/>
            <person name="Adhikari A."/>
            <person name="Zheng C.-J."/>
            <person name="Schuster L."/>
            <person name="Cowan T.M."/>
            <person name="Smanski M.J."/>
            <person name="Chevrette M.G."/>
            <person name="De Carvalho L.P.S."/>
            <person name="Shen B."/>
        </authorList>
    </citation>
    <scope>NUCLEOTIDE SEQUENCE [LARGE SCALE GENOMIC DNA]</scope>
    <source>
        <strain evidence="1 2">NPDC050100</strain>
    </source>
</reference>
<gene>
    <name evidence="1" type="ORF">AB0I59_12690</name>
</gene>
<comment type="caution">
    <text evidence="1">The sequence shown here is derived from an EMBL/GenBank/DDBJ whole genome shotgun (WGS) entry which is preliminary data.</text>
</comment>
<dbReference type="EMBL" id="JBFALK010000005">
    <property type="protein sequence ID" value="MEV0969487.1"/>
    <property type="molecule type" value="Genomic_DNA"/>
</dbReference>
<dbReference type="Proteomes" id="UP001551675">
    <property type="component" value="Unassembled WGS sequence"/>
</dbReference>